<evidence type="ECO:0000313" key="2">
    <source>
        <dbReference type="EMBL" id="PIY62757.1"/>
    </source>
</evidence>
<feature type="non-terminal residue" evidence="2">
    <location>
        <position position="1"/>
    </location>
</feature>
<organism evidence="2 3">
    <name type="scientific">Candidatus Uhrbacteria bacterium CG_4_10_14_0_8_um_filter_58_22</name>
    <dbReference type="NCBI Taxonomy" id="1975029"/>
    <lineage>
        <taxon>Bacteria</taxon>
        <taxon>Candidatus Uhriibacteriota</taxon>
    </lineage>
</organism>
<accession>A0A2M7QAU0</accession>
<feature type="compositionally biased region" description="Low complexity" evidence="1">
    <location>
        <begin position="34"/>
        <end position="73"/>
    </location>
</feature>
<name>A0A2M7QAU0_9BACT</name>
<sequence>WAGIGLVAFAVLVVVVGLVRRPPRSRGDNQVAQTAEPEPTADPAPTDDSSAEAEPAAEPAPTDESPTAEAEPATDPPAPADDGNILGQTETSITISGIEVEGQGNASISIEGNTLVTNSPSRVTFVQPAPGTEPANGTAVVDRGAPLSRIVIDRSGQPTTVTLENGELVRRGPAHVTFEVTSVSPPQ</sequence>
<dbReference type="Proteomes" id="UP000230973">
    <property type="component" value="Unassembled WGS sequence"/>
</dbReference>
<proteinExistence type="predicted"/>
<evidence type="ECO:0000256" key="1">
    <source>
        <dbReference type="SAM" id="MobiDB-lite"/>
    </source>
</evidence>
<reference evidence="3" key="1">
    <citation type="submission" date="2017-09" db="EMBL/GenBank/DDBJ databases">
        <title>Depth-based differentiation of microbial function through sediment-hosted aquifers and enrichment of novel symbionts in the deep terrestrial subsurface.</title>
        <authorList>
            <person name="Probst A.J."/>
            <person name="Ladd B."/>
            <person name="Jarett J.K."/>
            <person name="Geller-Mcgrath D.E."/>
            <person name="Sieber C.M.K."/>
            <person name="Emerson J.B."/>
            <person name="Anantharaman K."/>
            <person name="Thomas B.C."/>
            <person name="Malmstrom R."/>
            <person name="Stieglmeier M."/>
            <person name="Klingl A."/>
            <person name="Woyke T."/>
            <person name="Ryan C.M."/>
            <person name="Banfield J.F."/>
        </authorList>
    </citation>
    <scope>NUCLEOTIDE SEQUENCE [LARGE SCALE GENOMIC DNA]</scope>
</reference>
<dbReference type="AlphaFoldDB" id="A0A2M7QAU0"/>
<gene>
    <name evidence="2" type="ORF">COY93_02030</name>
</gene>
<comment type="caution">
    <text evidence="2">The sequence shown here is derived from an EMBL/GenBank/DDBJ whole genome shotgun (WGS) entry which is preliminary data.</text>
</comment>
<protein>
    <submittedName>
        <fullName evidence="2">Uncharacterized protein</fullName>
    </submittedName>
</protein>
<feature type="region of interest" description="Disordered" evidence="1">
    <location>
        <begin position="22"/>
        <end position="93"/>
    </location>
</feature>
<dbReference type="EMBL" id="PFLC01000027">
    <property type="protein sequence ID" value="PIY62757.1"/>
    <property type="molecule type" value="Genomic_DNA"/>
</dbReference>
<evidence type="ECO:0000313" key="3">
    <source>
        <dbReference type="Proteomes" id="UP000230973"/>
    </source>
</evidence>